<dbReference type="Pfam" id="PF13472">
    <property type="entry name" value="Lipase_GDSL_2"/>
    <property type="match status" value="1"/>
</dbReference>
<dbReference type="SUPFAM" id="SSF52266">
    <property type="entry name" value="SGNH hydrolase"/>
    <property type="match status" value="1"/>
</dbReference>
<name>A0ABQ6ICZ6_9MICO</name>
<comment type="caution">
    <text evidence="2">The sequence shown here is derived from an EMBL/GenBank/DDBJ whole genome shotgun (WGS) entry which is preliminary data.</text>
</comment>
<gene>
    <name evidence="2" type="ORF">GCM10025876_14390</name>
</gene>
<dbReference type="EMBL" id="BSUN01000001">
    <property type="protein sequence ID" value="GMA35235.1"/>
    <property type="molecule type" value="Genomic_DNA"/>
</dbReference>
<protein>
    <recommendedName>
        <fullName evidence="1">SGNH hydrolase-type esterase domain-containing protein</fullName>
    </recommendedName>
</protein>
<dbReference type="CDD" id="cd00229">
    <property type="entry name" value="SGNH_hydrolase"/>
    <property type="match status" value="1"/>
</dbReference>
<accession>A0ABQ6ICZ6</accession>
<evidence type="ECO:0000313" key="2">
    <source>
        <dbReference type="EMBL" id="GMA35235.1"/>
    </source>
</evidence>
<dbReference type="Gene3D" id="3.40.50.1110">
    <property type="entry name" value="SGNH hydrolase"/>
    <property type="match status" value="1"/>
</dbReference>
<dbReference type="InterPro" id="IPR036514">
    <property type="entry name" value="SGNH_hydro_sf"/>
</dbReference>
<keyword evidence="3" id="KW-1185">Reference proteome</keyword>
<feature type="domain" description="SGNH hydrolase-type esterase" evidence="1">
    <location>
        <begin position="2"/>
        <end position="160"/>
    </location>
</feature>
<proteinExistence type="predicted"/>
<dbReference type="Proteomes" id="UP001157125">
    <property type="component" value="Unassembled WGS sequence"/>
</dbReference>
<reference evidence="3" key="1">
    <citation type="journal article" date="2019" name="Int. J. Syst. Evol. Microbiol.">
        <title>The Global Catalogue of Microorganisms (GCM) 10K type strain sequencing project: providing services to taxonomists for standard genome sequencing and annotation.</title>
        <authorList>
            <consortium name="The Broad Institute Genomics Platform"/>
            <consortium name="The Broad Institute Genome Sequencing Center for Infectious Disease"/>
            <person name="Wu L."/>
            <person name="Ma J."/>
        </authorList>
    </citation>
    <scope>NUCLEOTIDE SEQUENCE [LARGE SCALE GENOMIC DNA]</scope>
    <source>
        <strain evidence="3">NBRC 112299</strain>
    </source>
</reference>
<evidence type="ECO:0000313" key="3">
    <source>
        <dbReference type="Proteomes" id="UP001157125"/>
    </source>
</evidence>
<evidence type="ECO:0000259" key="1">
    <source>
        <dbReference type="Pfam" id="PF13472"/>
    </source>
</evidence>
<organism evidence="2 3">
    <name type="scientific">Demequina litorisediminis</name>
    <dbReference type="NCBI Taxonomy" id="1849022"/>
    <lineage>
        <taxon>Bacteria</taxon>
        <taxon>Bacillati</taxon>
        <taxon>Actinomycetota</taxon>
        <taxon>Actinomycetes</taxon>
        <taxon>Micrococcales</taxon>
        <taxon>Demequinaceae</taxon>
        <taxon>Demequina</taxon>
    </lineage>
</organism>
<dbReference type="InterPro" id="IPR013830">
    <property type="entry name" value="SGNH_hydro"/>
</dbReference>
<sequence>MFLGDSATATAPTDAPSWVDSVSQDQGWIEVNAGCEGSGYTQRGVCMATYREQLPVLAADEPDVVVVSGGIDDLGATPGEIRAAVRATYLEARETFPEATIYAVTGLAIGTDDAVDVLDNAVEEAAASVGAIYVDLGEGLDDTPGLVSADGDLTAAGHAAVAELTTNVIGGE</sequence>